<dbReference type="AlphaFoldDB" id="A0A7V4XR79"/>
<accession>A0A7V4XR79</accession>
<name>A0A7V4XR79_9BACT</name>
<dbReference type="Gene3D" id="1.10.1040.10">
    <property type="entry name" value="N-(1-d-carboxylethyl)-l-norvaline Dehydrogenase, domain 2"/>
    <property type="match status" value="1"/>
</dbReference>
<dbReference type="Pfam" id="PF14833">
    <property type="entry name" value="NAD_binding_11"/>
    <property type="match status" value="1"/>
</dbReference>
<keyword evidence="2" id="KW-0520">NAD</keyword>
<dbReference type="EMBL" id="DTKL01000016">
    <property type="protein sequence ID" value="HGY93605.1"/>
    <property type="molecule type" value="Genomic_DNA"/>
</dbReference>
<evidence type="ECO:0000259" key="4">
    <source>
        <dbReference type="Pfam" id="PF03446"/>
    </source>
</evidence>
<evidence type="ECO:0000259" key="5">
    <source>
        <dbReference type="Pfam" id="PF14833"/>
    </source>
</evidence>
<feature type="domain" description="6-phosphogluconate dehydrogenase NADP-binding" evidence="4">
    <location>
        <begin position="2"/>
        <end position="159"/>
    </location>
</feature>
<keyword evidence="1" id="KW-0560">Oxidoreductase</keyword>
<dbReference type="InterPro" id="IPR036291">
    <property type="entry name" value="NAD(P)-bd_dom_sf"/>
</dbReference>
<dbReference type="PANTHER" id="PTHR43580">
    <property type="entry name" value="OXIDOREDUCTASE GLYR1-RELATED"/>
    <property type="match status" value="1"/>
</dbReference>
<dbReference type="Pfam" id="PF03446">
    <property type="entry name" value="NAD_binding_2"/>
    <property type="match status" value="1"/>
</dbReference>
<dbReference type="SUPFAM" id="SSF48179">
    <property type="entry name" value="6-phosphogluconate dehydrogenase C-terminal domain-like"/>
    <property type="match status" value="1"/>
</dbReference>
<sequence>MRIAFLGLGKMGVAILKHLLPDNEITVWNRTLSTAEALRGEGVKVAATPQEAVKEAEVVFSILLNDAAVEDVFLKQGALEAMPAGSIHACLSTISVASSQRLTEAHQQAGKHFIGAPVFGRPHVAEAGKLWSVLAGEDASLAKLRPLVERYSRGVTVVGKQPWSAHAMKVGGNFMITAMIASLTEGFVFAEANGIEPATYLQVVNQGLFQSPFVEMYGGLMLHPPETPGGTIALGEKDARLFLDAARGAHVPAPLAHQFHEHLKQAMAEGMQNADWAGGYYQLAKTVAGREHGND</sequence>
<dbReference type="Gene3D" id="3.40.50.720">
    <property type="entry name" value="NAD(P)-binding Rossmann-like Domain"/>
    <property type="match status" value="1"/>
</dbReference>
<evidence type="ECO:0000256" key="2">
    <source>
        <dbReference type="ARBA" id="ARBA00023027"/>
    </source>
</evidence>
<feature type="active site" evidence="3">
    <location>
        <position position="169"/>
    </location>
</feature>
<organism evidence="6">
    <name type="scientific">Acidobacterium capsulatum</name>
    <dbReference type="NCBI Taxonomy" id="33075"/>
    <lineage>
        <taxon>Bacteria</taxon>
        <taxon>Pseudomonadati</taxon>
        <taxon>Acidobacteriota</taxon>
        <taxon>Terriglobia</taxon>
        <taxon>Terriglobales</taxon>
        <taxon>Acidobacteriaceae</taxon>
        <taxon>Acidobacterium</taxon>
    </lineage>
</organism>
<dbReference type="InterPro" id="IPR013328">
    <property type="entry name" value="6PGD_dom2"/>
</dbReference>
<comment type="caution">
    <text evidence="6">The sequence shown here is derived from an EMBL/GenBank/DDBJ whole genome shotgun (WGS) entry which is preliminary data.</text>
</comment>
<evidence type="ECO:0000256" key="3">
    <source>
        <dbReference type="PIRSR" id="PIRSR000103-1"/>
    </source>
</evidence>
<dbReference type="PANTHER" id="PTHR43580:SF2">
    <property type="entry name" value="CYTOKINE-LIKE NUCLEAR FACTOR N-PAC"/>
    <property type="match status" value="1"/>
</dbReference>
<dbReference type="InterPro" id="IPR006115">
    <property type="entry name" value="6PGDH_NADP-bd"/>
</dbReference>
<dbReference type="SUPFAM" id="SSF51735">
    <property type="entry name" value="NAD(P)-binding Rossmann-fold domains"/>
    <property type="match status" value="1"/>
</dbReference>
<dbReference type="InterPro" id="IPR015815">
    <property type="entry name" value="HIBADH-related"/>
</dbReference>
<proteinExistence type="predicted"/>
<gene>
    <name evidence="6" type="ORF">ENW50_02785</name>
</gene>
<dbReference type="GO" id="GO:0051287">
    <property type="term" value="F:NAD binding"/>
    <property type="evidence" value="ECO:0007669"/>
    <property type="project" value="InterPro"/>
</dbReference>
<reference evidence="6" key="1">
    <citation type="journal article" date="2020" name="mSystems">
        <title>Genome- and Community-Level Interaction Insights into Carbon Utilization and Element Cycling Functions of Hydrothermarchaeota in Hydrothermal Sediment.</title>
        <authorList>
            <person name="Zhou Z."/>
            <person name="Liu Y."/>
            <person name="Xu W."/>
            <person name="Pan J."/>
            <person name="Luo Z.H."/>
            <person name="Li M."/>
        </authorList>
    </citation>
    <scope>NUCLEOTIDE SEQUENCE [LARGE SCALE GENOMIC DNA]</scope>
    <source>
        <strain evidence="6">SpSt-855</strain>
    </source>
</reference>
<dbReference type="InterPro" id="IPR029154">
    <property type="entry name" value="HIBADH-like_NADP-bd"/>
</dbReference>
<protein>
    <submittedName>
        <fullName evidence="6">NAD(P)-dependent oxidoreductase</fullName>
    </submittedName>
</protein>
<feature type="domain" description="3-hydroxyisobutyrate dehydrogenase-like NAD-binding" evidence="5">
    <location>
        <begin position="165"/>
        <end position="275"/>
    </location>
</feature>
<dbReference type="PIRSF" id="PIRSF000103">
    <property type="entry name" value="HIBADH"/>
    <property type="match status" value="1"/>
</dbReference>
<dbReference type="GO" id="GO:0016491">
    <property type="term" value="F:oxidoreductase activity"/>
    <property type="evidence" value="ECO:0007669"/>
    <property type="project" value="UniProtKB-KW"/>
</dbReference>
<evidence type="ECO:0000313" key="6">
    <source>
        <dbReference type="EMBL" id="HGY93605.1"/>
    </source>
</evidence>
<evidence type="ECO:0000256" key="1">
    <source>
        <dbReference type="ARBA" id="ARBA00023002"/>
    </source>
</evidence>
<dbReference type="InterPro" id="IPR051265">
    <property type="entry name" value="HIBADH-related_NP60_sf"/>
</dbReference>
<dbReference type="GO" id="GO:0050661">
    <property type="term" value="F:NADP binding"/>
    <property type="evidence" value="ECO:0007669"/>
    <property type="project" value="InterPro"/>
</dbReference>
<dbReference type="InterPro" id="IPR008927">
    <property type="entry name" value="6-PGluconate_DH-like_C_sf"/>
</dbReference>